<comment type="caution">
    <text evidence="1">The sequence shown here is derived from an EMBL/GenBank/DDBJ whole genome shotgun (WGS) entry which is preliminary data.</text>
</comment>
<dbReference type="InterPro" id="IPR053158">
    <property type="entry name" value="CapK_Type1_Caps_Biosynth"/>
</dbReference>
<proteinExistence type="predicted"/>
<dbReference type="InterPro" id="IPR042099">
    <property type="entry name" value="ANL_N_sf"/>
</dbReference>
<dbReference type="EMBL" id="REFC01000013">
    <property type="protein sequence ID" value="RMA58954.1"/>
    <property type="molecule type" value="Genomic_DNA"/>
</dbReference>
<dbReference type="PANTHER" id="PTHR36932:SF1">
    <property type="entry name" value="CAPSULAR POLYSACCHARIDE BIOSYNTHESIS PROTEIN"/>
    <property type="match status" value="1"/>
</dbReference>
<evidence type="ECO:0000313" key="1">
    <source>
        <dbReference type="EMBL" id="RMA58954.1"/>
    </source>
</evidence>
<accession>A0A3L9YEZ6</accession>
<dbReference type="Gene3D" id="3.40.50.12780">
    <property type="entry name" value="N-terminal domain of ligase-like"/>
    <property type="match status" value="1"/>
</dbReference>
<dbReference type="SUPFAM" id="SSF56801">
    <property type="entry name" value="Acetyl-CoA synthetase-like"/>
    <property type="match status" value="1"/>
</dbReference>
<dbReference type="Proteomes" id="UP000271339">
    <property type="component" value="Unassembled WGS sequence"/>
</dbReference>
<evidence type="ECO:0000313" key="2">
    <source>
        <dbReference type="Proteomes" id="UP000271339"/>
    </source>
</evidence>
<gene>
    <name evidence="1" type="ORF">BXY75_2336</name>
</gene>
<dbReference type="AlphaFoldDB" id="A0A3L9YEZ6"/>
<keyword evidence="2" id="KW-1185">Reference proteome</keyword>
<name>A0A3L9YEZ6_9FLAO</name>
<dbReference type="PANTHER" id="PTHR36932">
    <property type="entry name" value="CAPSULAR POLYSACCHARIDE BIOSYNTHESIS PROTEIN"/>
    <property type="match status" value="1"/>
</dbReference>
<protein>
    <submittedName>
        <fullName evidence="1">Phenylacetate-CoA ligase</fullName>
    </submittedName>
</protein>
<sequence length="457" mass="52289">MSYQKIYNNAPLFVQQTLISIFNYLAYKKRYGAKYEEKRKEYLANRGVSLPELKKIQQQKFDTFIALTFANSPYYKKEYADRFKGIKLPQLTTMPILEKNTLKERVTEFYSTSVAEGVLSKTGGTTGKSLEVIFTKDDMNDRFAMLDDFRARFGYKLGKKTAWLSGKSILTPKDVKNNRFWKTDNLYKVRYYSTFHIKDDFLGHYLDNLMQYKPEYISGFPTAVMAIASYGLQHGIDYPSSIKAIFTTSETLTPTMRAAIQEFFKAPVYNQYSASEGAPFIFECKNHKLHMELQSGIFEVLDGNDQPTQEGRLVVTSFTSNGTPLVRYDIGDAIKLSSETCTCGNNNPLVEEILGRTDDFIYSPENGKIHLTNVANSIKDVKGIGKMQIIQNHVNEILFLVVDDGGFDAASRKKMESNWRERVGDKMKIEIKIVPEIKSEKSGKFRIIKNTIYHLVP</sequence>
<keyword evidence="1" id="KW-0436">Ligase</keyword>
<organism evidence="1 2">
    <name type="scientific">Ulvibacter antarcticus</name>
    <dbReference type="NCBI Taxonomy" id="442714"/>
    <lineage>
        <taxon>Bacteria</taxon>
        <taxon>Pseudomonadati</taxon>
        <taxon>Bacteroidota</taxon>
        <taxon>Flavobacteriia</taxon>
        <taxon>Flavobacteriales</taxon>
        <taxon>Flavobacteriaceae</taxon>
        <taxon>Ulvibacter</taxon>
    </lineage>
</organism>
<dbReference type="OrthoDB" id="580775at2"/>
<dbReference type="GO" id="GO:0016874">
    <property type="term" value="F:ligase activity"/>
    <property type="evidence" value="ECO:0007669"/>
    <property type="project" value="UniProtKB-KW"/>
</dbReference>
<reference evidence="1 2" key="1">
    <citation type="submission" date="2018-10" db="EMBL/GenBank/DDBJ databases">
        <title>Genomic Encyclopedia of Archaeal and Bacterial Type Strains, Phase II (KMG-II): from individual species to whole genera.</title>
        <authorList>
            <person name="Goeker M."/>
        </authorList>
    </citation>
    <scope>NUCLEOTIDE SEQUENCE [LARGE SCALE GENOMIC DNA]</scope>
    <source>
        <strain evidence="1 2">DSM 23424</strain>
    </source>
</reference>
<dbReference type="RefSeq" id="WP_121907890.1">
    <property type="nucleotide sequence ID" value="NZ_REFC01000013.1"/>
</dbReference>